<evidence type="ECO:0000256" key="1">
    <source>
        <dbReference type="SAM" id="Phobius"/>
    </source>
</evidence>
<dbReference type="RefSeq" id="WP_201101127.1">
    <property type="nucleotide sequence ID" value="NZ_BAAAEE010000011.1"/>
</dbReference>
<dbReference type="Proteomes" id="UP000824334">
    <property type="component" value="Plasmid unnamed1"/>
</dbReference>
<name>A0ABX8TMB1_9CAUL</name>
<protein>
    <submittedName>
        <fullName evidence="2">Type-F conjugative transfer system pilin assembly protein TrbC</fullName>
    </submittedName>
</protein>
<accession>A0ABX8TMB1</accession>
<keyword evidence="1" id="KW-1133">Transmembrane helix</keyword>
<evidence type="ECO:0000313" key="2">
    <source>
        <dbReference type="EMBL" id="QYC12380.1"/>
    </source>
</evidence>
<proteinExistence type="predicted"/>
<dbReference type="InterPro" id="IPR019106">
    <property type="entry name" value="T4SS_TrbC"/>
</dbReference>
<feature type="transmembrane region" description="Helical" evidence="1">
    <location>
        <begin position="12"/>
        <end position="31"/>
    </location>
</feature>
<dbReference type="InterPro" id="IPR014113">
    <property type="entry name" value="T4SS_TrbC_subgr"/>
</dbReference>
<sequence>MSIPTFDGTVSAWIIVGGIFYVAINLLWLGWRANWPIMQMASGAMALGAVLWTCTPVLAQDATGAAVRALIDEAEARGRSAEASLGEWLSQATRISEAHREEARTLSAVNEARLAEGMRMVALDDSAFGDAAKMMIANEDEGGALYIAVSLTMPREALRQLSADAQKAGARLVIRGLVDGSFERTLVVARQVFGQDDLSGLAIEPQVFRAYGVDRVPTFIAATSPVQPCQDGVDCVSSVTPHDRIAGNVSLAEALRQIAQRGDAAPDVARAALERLEG</sequence>
<keyword evidence="1" id="KW-0812">Transmembrane</keyword>
<dbReference type="Pfam" id="PF09673">
    <property type="entry name" value="TrbC_Ftype"/>
    <property type="match status" value="1"/>
</dbReference>
<geneLocation type="plasmid" evidence="2 3">
    <name>unnamed1</name>
</geneLocation>
<dbReference type="GeneID" id="94377317"/>
<organism evidence="2 3">
    <name type="scientific">Brevundimonas nasdae</name>
    <dbReference type="NCBI Taxonomy" id="172043"/>
    <lineage>
        <taxon>Bacteria</taxon>
        <taxon>Pseudomonadati</taxon>
        <taxon>Pseudomonadota</taxon>
        <taxon>Alphaproteobacteria</taxon>
        <taxon>Caulobacterales</taxon>
        <taxon>Caulobacteraceae</taxon>
        <taxon>Brevundimonas</taxon>
    </lineage>
</organism>
<evidence type="ECO:0000313" key="3">
    <source>
        <dbReference type="Proteomes" id="UP000824334"/>
    </source>
</evidence>
<keyword evidence="2" id="KW-0614">Plasmid</keyword>
<dbReference type="NCBIfam" id="TIGR02742">
    <property type="entry name" value="TrbC_Ftype"/>
    <property type="match status" value="1"/>
</dbReference>
<keyword evidence="3" id="KW-1185">Reference proteome</keyword>
<gene>
    <name evidence="2" type="primary">trbC</name>
    <name evidence="2" type="ORF">KWG56_18645</name>
</gene>
<reference evidence="2 3" key="1">
    <citation type="submission" date="2021-07" db="EMBL/GenBank/DDBJ databases">
        <title>Isolation and characterization of bacteria from a gold mining with a capacity of golden bioaccumulation.</title>
        <authorList>
            <person name="Yang X.J."/>
        </authorList>
    </citation>
    <scope>NUCLEOTIDE SEQUENCE [LARGE SCALE GENOMIC DNA]</scope>
    <source>
        <strain evidence="2 3">Au29</strain>
        <plasmid evidence="2 3">unnamed1</plasmid>
    </source>
</reference>
<dbReference type="EMBL" id="CP080035">
    <property type="protein sequence ID" value="QYC12380.1"/>
    <property type="molecule type" value="Genomic_DNA"/>
</dbReference>
<keyword evidence="1" id="KW-0472">Membrane</keyword>